<sequence length="278" mass="33036">MNLDDENFSVNDPFLNLLCFDNDTNNEVDVSFVEDWSENEQDYEKDVEDDDYEDEGVMYHCYNPYMDWKLKFHGVQFKNLFWAGARSTSKKWYEQKMEELKTTSKNVYCCLVEKSPITWSRAFFEVGRAYDAFENGMNESFNSRLRVARRKPIISMLEEIRTFVMRRMFLMSTKSKGFEHEGSMHWPKTNDIKPSPPKKRRMPGRPTVKRKRGSLEKDKKNTKIKIRRKMTCQNCQEVRHNIKSCKNDKKDPQPKEPRPNGRLRKVVSKSITDDETFG</sequence>
<feature type="compositionally biased region" description="Basic and acidic residues" evidence="1">
    <location>
        <begin position="179"/>
        <end position="191"/>
    </location>
</feature>
<dbReference type="Proteomes" id="UP000326396">
    <property type="component" value="Linkage Group LG8"/>
</dbReference>
<protein>
    <recommendedName>
        <fullName evidence="4">Transposase MuDR plant domain-containing protein</fullName>
    </recommendedName>
</protein>
<reference evidence="2 3" key="1">
    <citation type="submission" date="2019-05" db="EMBL/GenBank/DDBJ databases">
        <title>Mikania micrantha, genome provides insights into the molecular mechanism of rapid growth.</title>
        <authorList>
            <person name="Liu B."/>
        </authorList>
    </citation>
    <scope>NUCLEOTIDE SEQUENCE [LARGE SCALE GENOMIC DNA]</scope>
    <source>
        <strain evidence="2">NLD-2019</strain>
        <tissue evidence="2">Leaf</tissue>
    </source>
</reference>
<feature type="region of interest" description="Disordered" evidence="1">
    <location>
        <begin position="179"/>
        <end position="278"/>
    </location>
</feature>
<gene>
    <name evidence="2" type="ORF">E3N88_37518</name>
</gene>
<evidence type="ECO:0000313" key="3">
    <source>
        <dbReference type="Proteomes" id="UP000326396"/>
    </source>
</evidence>
<dbReference type="OrthoDB" id="1102090at2759"/>
<evidence type="ECO:0000313" key="2">
    <source>
        <dbReference type="EMBL" id="KAD2804141.1"/>
    </source>
</evidence>
<feature type="compositionally biased region" description="Basic residues" evidence="1">
    <location>
        <begin position="196"/>
        <end position="212"/>
    </location>
</feature>
<name>A0A5N6LRF7_9ASTR</name>
<accession>A0A5N6LRF7</accession>
<dbReference type="EMBL" id="SZYD01000018">
    <property type="protein sequence ID" value="KAD2804141.1"/>
    <property type="molecule type" value="Genomic_DNA"/>
</dbReference>
<feature type="compositionally biased region" description="Basic and acidic residues" evidence="1">
    <location>
        <begin position="237"/>
        <end position="259"/>
    </location>
</feature>
<keyword evidence="3" id="KW-1185">Reference proteome</keyword>
<comment type="caution">
    <text evidence="2">The sequence shown here is derived from an EMBL/GenBank/DDBJ whole genome shotgun (WGS) entry which is preliminary data.</text>
</comment>
<evidence type="ECO:0000256" key="1">
    <source>
        <dbReference type="SAM" id="MobiDB-lite"/>
    </source>
</evidence>
<dbReference type="AlphaFoldDB" id="A0A5N6LRF7"/>
<proteinExistence type="predicted"/>
<organism evidence="2 3">
    <name type="scientific">Mikania micrantha</name>
    <name type="common">bitter vine</name>
    <dbReference type="NCBI Taxonomy" id="192012"/>
    <lineage>
        <taxon>Eukaryota</taxon>
        <taxon>Viridiplantae</taxon>
        <taxon>Streptophyta</taxon>
        <taxon>Embryophyta</taxon>
        <taxon>Tracheophyta</taxon>
        <taxon>Spermatophyta</taxon>
        <taxon>Magnoliopsida</taxon>
        <taxon>eudicotyledons</taxon>
        <taxon>Gunneridae</taxon>
        <taxon>Pentapetalae</taxon>
        <taxon>asterids</taxon>
        <taxon>campanulids</taxon>
        <taxon>Asterales</taxon>
        <taxon>Asteraceae</taxon>
        <taxon>Asteroideae</taxon>
        <taxon>Heliantheae alliance</taxon>
        <taxon>Eupatorieae</taxon>
        <taxon>Mikania</taxon>
    </lineage>
</organism>
<evidence type="ECO:0008006" key="4">
    <source>
        <dbReference type="Google" id="ProtNLM"/>
    </source>
</evidence>